<protein>
    <submittedName>
        <fullName evidence="5">Proline-rich protein 6</fullName>
    </submittedName>
</protein>
<gene>
    <name evidence="5" type="ORF">K493DRAFT_89315</name>
</gene>
<dbReference type="PANTHER" id="PTHR28620:SF1">
    <property type="entry name" value="CENP-V_GFA DOMAIN-CONTAINING PROTEIN"/>
    <property type="match status" value="1"/>
</dbReference>
<dbReference type="PANTHER" id="PTHR28620">
    <property type="entry name" value="CENTROMERE PROTEIN V"/>
    <property type="match status" value="1"/>
</dbReference>
<sequence>MSTMSKLVEKKGSCHCGRVRFTVDLPTEVTVVDCNCSICQRKGGPHLIVSQSRFRLDPESDQFLTKYQFGTKTAQHFFCNVCGVHPFSIPRSNPDGWDLHVGCLEDVGDIQITVEPFDGQNWEQQRSLAHLSSES</sequence>
<dbReference type="AlphaFoldDB" id="A0A1Y1XDR6"/>
<dbReference type="GO" id="GO:0016846">
    <property type="term" value="F:carbon-sulfur lyase activity"/>
    <property type="evidence" value="ECO:0007669"/>
    <property type="project" value="InterPro"/>
</dbReference>
<dbReference type="PROSITE" id="PS51891">
    <property type="entry name" value="CENP_V_GFA"/>
    <property type="match status" value="1"/>
</dbReference>
<name>A0A1Y1XDR6_9FUNG</name>
<accession>A0A1Y1XDR6</accession>
<dbReference type="InterPro" id="IPR052355">
    <property type="entry name" value="CENP-V-like"/>
</dbReference>
<dbReference type="InterPro" id="IPR006913">
    <property type="entry name" value="CENP-V/GFA"/>
</dbReference>
<evidence type="ECO:0000256" key="3">
    <source>
        <dbReference type="ARBA" id="ARBA00022833"/>
    </source>
</evidence>
<keyword evidence="2" id="KW-0479">Metal-binding</keyword>
<dbReference type="Proteomes" id="UP000193498">
    <property type="component" value="Unassembled WGS sequence"/>
</dbReference>
<dbReference type="STRING" id="1314790.A0A1Y1XDR6"/>
<evidence type="ECO:0000313" key="5">
    <source>
        <dbReference type="EMBL" id="ORX83514.1"/>
    </source>
</evidence>
<dbReference type="Pfam" id="PF04828">
    <property type="entry name" value="GFA"/>
    <property type="match status" value="1"/>
</dbReference>
<feature type="domain" description="CENP-V/GFA" evidence="4">
    <location>
        <begin position="10"/>
        <end position="123"/>
    </location>
</feature>
<dbReference type="EMBL" id="MCFE01000640">
    <property type="protein sequence ID" value="ORX83514.1"/>
    <property type="molecule type" value="Genomic_DNA"/>
</dbReference>
<evidence type="ECO:0000256" key="2">
    <source>
        <dbReference type="ARBA" id="ARBA00022723"/>
    </source>
</evidence>
<organism evidence="5 6">
    <name type="scientific">Basidiobolus meristosporus CBS 931.73</name>
    <dbReference type="NCBI Taxonomy" id="1314790"/>
    <lineage>
        <taxon>Eukaryota</taxon>
        <taxon>Fungi</taxon>
        <taxon>Fungi incertae sedis</taxon>
        <taxon>Zoopagomycota</taxon>
        <taxon>Entomophthoromycotina</taxon>
        <taxon>Basidiobolomycetes</taxon>
        <taxon>Basidiobolales</taxon>
        <taxon>Basidiobolaceae</taxon>
        <taxon>Basidiobolus</taxon>
    </lineage>
</organism>
<evidence type="ECO:0000313" key="6">
    <source>
        <dbReference type="Proteomes" id="UP000193498"/>
    </source>
</evidence>
<evidence type="ECO:0000256" key="1">
    <source>
        <dbReference type="ARBA" id="ARBA00005495"/>
    </source>
</evidence>
<comment type="caution">
    <text evidence="5">The sequence shown here is derived from an EMBL/GenBank/DDBJ whole genome shotgun (WGS) entry which is preliminary data.</text>
</comment>
<dbReference type="InterPro" id="IPR011057">
    <property type="entry name" value="Mss4-like_sf"/>
</dbReference>
<comment type="similarity">
    <text evidence="1">Belongs to the Gfa family.</text>
</comment>
<evidence type="ECO:0000259" key="4">
    <source>
        <dbReference type="PROSITE" id="PS51891"/>
    </source>
</evidence>
<reference evidence="5 6" key="1">
    <citation type="submission" date="2016-07" db="EMBL/GenBank/DDBJ databases">
        <title>Pervasive Adenine N6-methylation of Active Genes in Fungi.</title>
        <authorList>
            <consortium name="DOE Joint Genome Institute"/>
            <person name="Mondo S.J."/>
            <person name="Dannebaum R.O."/>
            <person name="Kuo R.C."/>
            <person name="Labutti K."/>
            <person name="Haridas S."/>
            <person name="Kuo A."/>
            <person name="Salamov A."/>
            <person name="Ahrendt S.R."/>
            <person name="Lipzen A."/>
            <person name="Sullivan W."/>
            <person name="Andreopoulos W.B."/>
            <person name="Clum A."/>
            <person name="Lindquist E."/>
            <person name="Daum C."/>
            <person name="Ramamoorthy G.K."/>
            <person name="Gryganskyi A."/>
            <person name="Culley D."/>
            <person name="Magnuson J.K."/>
            <person name="James T.Y."/>
            <person name="O'Malley M.A."/>
            <person name="Stajich J.E."/>
            <person name="Spatafora J.W."/>
            <person name="Visel A."/>
            <person name="Grigoriev I.V."/>
        </authorList>
    </citation>
    <scope>NUCLEOTIDE SEQUENCE [LARGE SCALE GENOMIC DNA]</scope>
    <source>
        <strain evidence="5 6">CBS 931.73</strain>
    </source>
</reference>
<dbReference type="InParanoid" id="A0A1Y1XDR6"/>
<keyword evidence="3" id="KW-0862">Zinc</keyword>
<dbReference type="OrthoDB" id="2993351at2759"/>
<dbReference type="GO" id="GO:0046872">
    <property type="term" value="F:metal ion binding"/>
    <property type="evidence" value="ECO:0007669"/>
    <property type="project" value="UniProtKB-KW"/>
</dbReference>
<proteinExistence type="inferred from homology"/>
<dbReference type="Gene3D" id="2.170.150.70">
    <property type="match status" value="1"/>
</dbReference>
<keyword evidence="6" id="KW-1185">Reference proteome</keyword>
<dbReference type="SUPFAM" id="SSF51316">
    <property type="entry name" value="Mss4-like"/>
    <property type="match status" value="1"/>
</dbReference>